<dbReference type="Proteomes" id="UP001528920">
    <property type="component" value="Unassembled WGS sequence"/>
</dbReference>
<dbReference type="EMBL" id="JAKJSC010000001">
    <property type="protein sequence ID" value="MDE5417646.1"/>
    <property type="molecule type" value="Genomic_DNA"/>
</dbReference>
<dbReference type="InterPro" id="IPR010982">
    <property type="entry name" value="Lambda_DNA-bd_dom_sf"/>
</dbReference>
<keyword evidence="1" id="KW-0238">DNA-binding</keyword>
<organism evidence="3 4">
    <name type="scientific">Paralabilibaculum antarcticum</name>
    <dbReference type="NCBI Taxonomy" id="2912572"/>
    <lineage>
        <taxon>Bacteria</taxon>
        <taxon>Pseudomonadati</taxon>
        <taxon>Bacteroidota</taxon>
        <taxon>Bacteroidia</taxon>
        <taxon>Marinilabiliales</taxon>
        <taxon>Marinifilaceae</taxon>
        <taxon>Paralabilibaculum</taxon>
    </lineage>
</organism>
<protein>
    <submittedName>
        <fullName evidence="3">Helix-turn-helix domain-containing protein</fullName>
    </submittedName>
</protein>
<proteinExistence type="predicted"/>
<dbReference type="Gene3D" id="1.10.260.40">
    <property type="entry name" value="lambda repressor-like DNA-binding domains"/>
    <property type="match status" value="1"/>
</dbReference>
<dbReference type="PANTHER" id="PTHR46797">
    <property type="entry name" value="HTH-TYPE TRANSCRIPTIONAL REGULATOR"/>
    <property type="match status" value="1"/>
</dbReference>
<name>A0ABT5VQS5_9BACT</name>
<keyword evidence="4" id="KW-1185">Reference proteome</keyword>
<evidence type="ECO:0000313" key="4">
    <source>
        <dbReference type="Proteomes" id="UP001528920"/>
    </source>
</evidence>
<sequence length="103" mass="11505">MKNQVKKAGFKTLDQVKDNFLGKEGTAKRDQYEVELKSELIGIEIKKLRIEQKLSQAELGERIGVKKGQISKIENNSSNVTVNTLSRVFSALGKTLNLEVRSA</sequence>
<evidence type="ECO:0000259" key="2">
    <source>
        <dbReference type="PROSITE" id="PS50943"/>
    </source>
</evidence>
<dbReference type="InterPro" id="IPR050807">
    <property type="entry name" value="TransReg_Diox_bact_type"/>
</dbReference>
<evidence type="ECO:0000313" key="3">
    <source>
        <dbReference type="EMBL" id="MDE5417646.1"/>
    </source>
</evidence>
<dbReference type="PROSITE" id="PS50943">
    <property type="entry name" value="HTH_CROC1"/>
    <property type="match status" value="1"/>
</dbReference>
<dbReference type="SUPFAM" id="SSF47413">
    <property type="entry name" value="lambda repressor-like DNA-binding domains"/>
    <property type="match status" value="1"/>
</dbReference>
<dbReference type="RefSeq" id="WP_275108988.1">
    <property type="nucleotide sequence ID" value="NZ_JAKJSC010000001.1"/>
</dbReference>
<evidence type="ECO:0000256" key="1">
    <source>
        <dbReference type="ARBA" id="ARBA00023125"/>
    </source>
</evidence>
<reference evidence="3 4" key="1">
    <citation type="submission" date="2022-01" db="EMBL/GenBank/DDBJ databases">
        <title>Labilibaculum sp. nov, a marine bacterium isolated from Antarctica.</title>
        <authorList>
            <person name="Dai W."/>
        </authorList>
    </citation>
    <scope>NUCLEOTIDE SEQUENCE [LARGE SCALE GENOMIC DNA]</scope>
    <source>
        <strain evidence="3 4">DW002</strain>
    </source>
</reference>
<gene>
    <name evidence="3" type="ORF">L3049_06455</name>
</gene>
<accession>A0ABT5VQS5</accession>
<feature type="domain" description="HTH cro/C1-type" evidence="2">
    <location>
        <begin position="45"/>
        <end position="100"/>
    </location>
</feature>
<comment type="caution">
    <text evidence="3">The sequence shown here is derived from an EMBL/GenBank/DDBJ whole genome shotgun (WGS) entry which is preliminary data.</text>
</comment>
<dbReference type="PANTHER" id="PTHR46797:SF1">
    <property type="entry name" value="METHYLPHOSPHONATE SYNTHASE"/>
    <property type="match status" value="1"/>
</dbReference>
<dbReference type="InterPro" id="IPR001387">
    <property type="entry name" value="Cro/C1-type_HTH"/>
</dbReference>
<dbReference type="SMART" id="SM00530">
    <property type="entry name" value="HTH_XRE"/>
    <property type="match status" value="1"/>
</dbReference>
<dbReference type="Pfam" id="PF01381">
    <property type="entry name" value="HTH_3"/>
    <property type="match status" value="1"/>
</dbReference>
<dbReference type="CDD" id="cd00093">
    <property type="entry name" value="HTH_XRE"/>
    <property type="match status" value="1"/>
</dbReference>